<dbReference type="InterPro" id="IPR004837">
    <property type="entry name" value="NaCa_Exmemb"/>
</dbReference>
<dbReference type="InterPro" id="IPR004481">
    <property type="entry name" value="K/Na/Ca-exchanger"/>
</dbReference>
<feature type="transmembrane region" description="Helical" evidence="5">
    <location>
        <begin position="188"/>
        <end position="205"/>
    </location>
</feature>
<comment type="subcellular location">
    <subcellularLocation>
        <location evidence="1">Membrane</location>
        <topology evidence="1">Multi-pass membrane protein</topology>
    </subcellularLocation>
</comment>
<evidence type="ECO:0000313" key="7">
    <source>
        <dbReference type="EMBL" id="PWK43481.1"/>
    </source>
</evidence>
<name>A0A316FC07_9ACTN</name>
<dbReference type="GO" id="GO:0006874">
    <property type="term" value="P:intracellular calcium ion homeostasis"/>
    <property type="evidence" value="ECO:0007669"/>
    <property type="project" value="TreeGrafter"/>
</dbReference>
<dbReference type="PANTHER" id="PTHR10846:SF8">
    <property type="entry name" value="INNER MEMBRANE PROTEIN YRBG"/>
    <property type="match status" value="1"/>
</dbReference>
<gene>
    <name evidence="7" type="ORF">BC793_113163</name>
</gene>
<evidence type="ECO:0000256" key="1">
    <source>
        <dbReference type="ARBA" id="ARBA00004141"/>
    </source>
</evidence>
<feature type="transmembrane region" description="Helical" evidence="5">
    <location>
        <begin position="113"/>
        <end position="143"/>
    </location>
</feature>
<feature type="transmembrane region" description="Helical" evidence="5">
    <location>
        <begin position="77"/>
        <end position="101"/>
    </location>
</feature>
<feature type="transmembrane region" description="Helical" evidence="5">
    <location>
        <begin position="280"/>
        <end position="299"/>
    </location>
</feature>
<dbReference type="AlphaFoldDB" id="A0A316FC07"/>
<dbReference type="InterPro" id="IPR044880">
    <property type="entry name" value="NCX_ion-bd_dom_sf"/>
</dbReference>
<feature type="transmembrane region" description="Helical" evidence="5">
    <location>
        <begin position="211"/>
        <end position="229"/>
    </location>
</feature>
<sequence>MIISILLAVAGLVLLTVAADHLVLGSSRMAARLRISPVVVGVVVIGLGTSAPEFLVSGLAAARGDTGIALGNITGSNILNLTLILGVAALIAKVAVASTVIRREVPLAVAGVVLFAAAAWAGLTVIAAVALLAAAVGTLWLLVRWAGQGRNTELAEETREYVAGDGVTEPATTHSGGGRRTAAWREPVRALLGLAGVLAGAQLLVVNASSIATALGVPSLIIGFTLVALGTSLPELVTTVQAQRRGESDLVVGNLFGSNLFNSLLGGAVIGFAAPGPVPAASGLLLVMVVTTVLAWGLLGRGLVLTRGEGAVLLATYLASMPLVLSL</sequence>
<protein>
    <submittedName>
        <fullName evidence="7">Cation:H+ antiporter</fullName>
    </submittedName>
</protein>
<feature type="domain" description="Sodium/calcium exchanger membrane region" evidence="6">
    <location>
        <begin position="191"/>
        <end position="321"/>
    </location>
</feature>
<dbReference type="Proteomes" id="UP000245697">
    <property type="component" value="Unassembled WGS sequence"/>
</dbReference>
<evidence type="ECO:0000256" key="3">
    <source>
        <dbReference type="ARBA" id="ARBA00022989"/>
    </source>
</evidence>
<dbReference type="GO" id="GO:0008273">
    <property type="term" value="F:calcium, potassium:sodium antiporter activity"/>
    <property type="evidence" value="ECO:0007669"/>
    <property type="project" value="TreeGrafter"/>
</dbReference>
<keyword evidence="2 5" id="KW-0812">Transmembrane</keyword>
<reference evidence="7 8" key="1">
    <citation type="submission" date="2018-05" db="EMBL/GenBank/DDBJ databases">
        <title>Genomic Encyclopedia of Archaeal and Bacterial Type Strains, Phase II (KMG-II): from individual species to whole genera.</title>
        <authorList>
            <person name="Goeker M."/>
        </authorList>
    </citation>
    <scope>NUCLEOTIDE SEQUENCE [LARGE SCALE GENOMIC DNA]</scope>
    <source>
        <strain evidence="7 8">DSM 45184</strain>
    </source>
</reference>
<feature type="domain" description="Sodium/calcium exchanger membrane region" evidence="6">
    <location>
        <begin position="4"/>
        <end position="139"/>
    </location>
</feature>
<dbReference type="Gene3D" id="1.20.1420.30">
    <property type="entry name" value="NCX, central ion-binding region"/>
    <property type="match status" value="2"/>
</dbReference>
<evidence type="ECO:0000256" key="4">
    <source>
        <dbReference type="ARBA" id="ARBA00023136"/>
    </source>
</evidence>
<evidence type="ECO:0000256" key="5">
    <source>
        <dbReference type="SAM" id="Phobius"/>
    </source>
</evidence>
<dbReference type="GO" id="GO:0005262">
    <property type="term" value="F:calcium channel activity"/>
    <property type="evidence" value="ECO:0007669"/>
    <property type="project" value="TreeGrafter"/>
</dbReference>
<proteinExistence type="predicted"/>
<evidence type="ECO:0000256" key="2">
    <source>
        <dbReference type="ARBA" id="ARBA00022692"/>
    </source>
</evidence>
<accession>A0A316FC07</accession>
<dbReference type="NCBIfam" id="TIGR00367">
    <property type="entry name" value="calcium/sodium antiporter"/>
    <property type="match status" value="1"/>
</dbReference>
<dbReference type="GO" id="GO:0005886">
    <property type="term" value="C:plasma membrane"/>
    <property type="evidence" value="ECO:0007669"/>
    <property type="project" value="TreeGrafter"/>
</dbReference>
<dbReference type="RefSeq" id="WP_109597236.1">
    <property type="nucleotide sequence ID" value="NZ_BONA01000063.1"/>
</dbReference>
<dbReference type="EMBL" id="QGGR01000013">
    <property type="protein sequence ID" value="PWK43481.1"/>
    <property type="molecule type" value="Genomic_DNA"/>
</dbReference>
<comment type="caution">
    <text evidence="7">The sequence shown here is derived from an EMBL/GenBank/DDBJ whole genome shotgun (WGS) entry which is preliminary data.</text>
</comment>
<feature type="transmembrane region" description="Helical" evidence="5">
    <location>
        <begin position="250"/>
        <end position="274"/>
    </location>
</feature>
<keyword evidence="4 5" id="KW-0472">Membrane</keyword>
<evidence type="ECO:0000259" key="6">
    <source>
        <dbReference type="Pfam" id="PF01699"/>
    </source>
</evidence>
<dbReference type="Pfam" id="PF01699">
    <property type="entry name" value="Na_Ca_ex"/>
    <property type="match status" value="2"/>
</dbReference>
<dbReference type="OrthoDB" id="9794225at2"/>
<keyword evidence="3 5" id="KW-1133">Transmembrane helix</keyword>
<keyword evidence="8" id="KW-1185">Reference proteome</keyword>
<feature type="transmembrane region" description="Helical" evidence="5">
    <location>
        <begin position="35"/>
        <end position="56"/>
    </location>
</feature>
<dbReference type="PANTHER" id="PTHR10846">
    <property type="entry name" value="SODIUM/POTASSIUM/CALCIUM EXCHANGER"/>
    <property type="match status" value="1"/>
</dbReference>
<organism evidence="7 8">
    <name type="scientific">Actinoplanes xinjiangensis</name>
    <dbReference type="NCBI Taxonomy" id="512350"/>
    <lineage>
        <taxon>Bacteria</taxon>
        <taxon>Bacillati</taxon>
        <taxon>Actinomycetota</taxon>
        <taxon>Actinomycetes</taxon>
        <taxon>Micromonosporales</taxon>
        <taxon>Micromonosporaceae</taxon>
        <taxon>Actinoplanes</taxon>
    </lineage>
</organism>
<evidence type="ECO:0000313" key="8">
    <source>
        <dbReference type="Proteomes" id="UP000245697"/>
    </source>
</evidence>